<sequence>MSVRAIPELNRAMVLETRALTPDGGGGHVDGWVALGTLWAAVERPAARLVADGAREVPALRVRIIVRAAPAGQARRPVPGQRLRQDDRLFHIKAVSEYDAKGRFLQLWAEEAQS</sequence>
<dbReference type="AlphaFoldDB" id="A0A2R8AAB9"/>
<dbReference type="EMBL" id="OMKW01000002">
    <property type="protein sequence ID" value="SPF29174.1"/>
    <property type="molecule type" value="Genomic_DNA"/>
</dbReference>
<evidence type="ECO:0000313" key="2">
    <source>
        <dbReference type="Proteomes" id="UP000244932"/>
    </source>
</evidence>
<accession>A0A2R8AAB9</accession>
<dbReference type="Proteomes" id="UP000244932">
    <property type="component" value="Unassembled WGS sequence"/>
</dbReference>
<dbReference type="InterPro" id="IPR008767">
    <property type="entry name" value="Phage_SPP1_head-tail_adaptor"/>
</dbReference>
<dbReference type="Pfam" id="PF05521">
    <property type="entry name" value="Phage_HCP"/>
    <property type="match status" value="1"/>
</dbReference>
<proteinExistence type="predicted"/>
<keyword evidence="2" id="KW-1185">Reference proteome</keyword>
<protein>
    <recommendedName>
        <fullName evidence="3">Phage head-tail joining protein</fullName>
    </recommendedName>
</protein>
<reference evidence="1 2" key="1">
    <citation type="submission" date="2018-03" db="EMBL/GenBank/DDBJ databases">
        <authorList>
            <person name="Keele B.F."/>
        </authorList>
    </citation>
    <scope>NUCLEOTIDE SEQUENCE [LARGE SCALE GENOMIC DNA]</scope>
    <source>
        <strain evidence="1 2">CeCT 8812</strain>
    </source>
</reference>
<dbReference type="InterPro" id="IPR038666">
    <property type="entry name" value="SSP1_head-tail_sf"/>
</dbReference>
<dbReference type="OrthoDB" id="7570189at2"/>
<dbReference type="Gene3D" id="2.40.10.270">
    <property type="entry name" value="Bacteriophage SPP1 head-tail adaptor protein"/>
    <property type="match status" value="1"/>
</dbReference>
<dbReference type="RefSeq" id="WP_108781894.1">
    <property type="nucleotide sequence ID" value="NZ_OMKW01000002.1"/>
</dbReference>
<gene>
    <name evidence="1" type="ORF">POI8812_01481</name>
</gene>
<name>A0A2R8AAB9_9RHOB</name>
<evidence type="ECO:0008006" key="3">
    <source>
        <dbReference type="Google" id="ProtNLM"/>
    </source>
</evidence>
<evidence type="ECO:0000313" key="1">
    <source>
        <dbReference type="EMBL" id="SPF29174.1"/>
    </source>
</evidence>
<organism evidence="1 2">
    <name type="scientific">Pontivivens insulae</name>
    <dbReference type="NCBI Taxonomy" id="1639689"/>
    <lineage>
        <taxon>Bacteria</taxon>
        <taxon>Pseudomonadati</taxon>
        <taxon>Pseudomonadota</taxon>
        <taxon>Alphaproteobacteria</taxon>
        <taxon>Rhodobacterales</taxon>
        <taxon>Paracoccaceae</taxon>
        <taxon>Pontivivens</taxon>
    </lineage>
</organism>